<keyword evidence="5" id="KW-1185">Reference proteome</keyword>
<accession>A0ABR2L185</accession>
<dbReference type="InterPro" id="IPR000719">
    <property type="entry name" value="Prot_kinase_dom"/>
</dbReference>
<dbReference type="PANTHER" id="PTHR23257">
    <property type="entry name" value="SERINE-THREONINE PROTEIN KINASE"/>
    <property type="match status" value="1"/>
</dbReference>
<keyword evidence="1" id="KW-0175">Coiled coil</keyword>
<feature type="region of interest" description="Disordered" evidence="2">
    <location>
        <begin position="392"/>
        <end position="415"/>
    </location>
</feature>
<dbReference type="EMBL" id="JAPFFF010000002">
    <property type="protein sequence ID" value="KAK8896967.1"/>
    <property type="molecule type" value="Genomic_DNA"/>
</dbReference>
<dbReference type="InterPro" id="IPR026906">
    <property type="entry name" value="LRR_5"/>
</dbReference>
<dbReference type="InterPro" id="IPR032675">
    <property type="entry name" value="LRR_dom_sf"/>
</dbReference>
<dbReference type="SMART" id="SM00220">
    <property type="entry name" value="S_TKc"/>
    <property type="match status" value="1"/>
</dbReference>
<gene>
    <name evidence="4" type="ORF">M9Y10_014895</name>
</gene>
<evidence type="ECO:0000256" key="2">
    <source>
        <dbReference type="SAM" id="MobiDB-lite"/>
    </source>
</evidence>
<feature type="domain" description="Protein kinase" evidence="3">
    <location>
        <begin position="18"/>
        <end position="290"/>
    </location>
</feature>
<evidence type="ECO:0000313" key="4">
    <source>
        <dbReference type="EMBL" id="KAK8896967.1"/>
    </source>
</evidence>
<evidence type="ECO:0000259" key="3">
    <source>
        <dbReference type="PROSITE" id="PS50011"/>
    </source>
</evidence>
<protein>
    <recommendedName>
        <fullName evidence="3">Protein kinase domain-containing protein</fullName>
    </recommendedName>
</protein>
<dbReference type="SUPFAM" id="SSF56112">
    <property type="entry name" value="Protein kinase-like (PK-like)"/>
    <property type="match status" value="1"/>
</dbReference>
<dbReference type="Pfam" id="PF00069">
    <property type="entry name" value="Pkinase"/>
    <property type="match status" value="1"/>
</dbReference>
<reference evidence="4 5" key="1">
    <citation type="submission" date="2024-04" db="EMBL/GenBank/DDBJ databases">
        <title>Tritrichomonas musculus Genome.</title>
        <authorList>
            <person name="Alves-Ferreira E."/>
            <person name="Grigg M."/>
            <person name="Lorenzi H."/>
            <person name="Galac M."/>
        </authorList>
    </citation>
    <scope>NUCLEOTIDE SEQUENCE [LARGE SCALE GENOMIC DNA]</scope>
    <source>
        <strain evidence="4 5">EAF2021</strain>
    </source>
</reference>
<dbReference type="SUPFAM" id="SSF52058">
    <property type="entry name" value="L domain-like"/>
    <property type="match status" value="1"/>
</dbReference>
<dbReference type="PROSITE" id="PS00108">
    <property type="entry name" value="PROTEIN_KINASE_ST"/>
    <property type="match status" value="1"/>
</dbReference>
<dbReference type="InterPro" id="IPR011009">
    <property type="entry name" value="Kinase-like_dom_sf"/>
</dbReference>
<evidence type="ECO:0000313" key="5">
    <source>
        <dbReference type="Proteomes" id="UP001470230"/>
    </source>
</evidence>
<dbReference type="InterPro" id="IPR050167">
    <property type="entry name" value="Ser_Thr_protein_kinase"/>
</dbReference>
<dbReference type="PROSITE" id="PS50011">
    <property type="entry name" value="PROTEIN_KINASE_DOM"/>
    <property type="match status" value="1"/>
</dbReference>
<name>A0ABR2L185_9EUKA</name>
<dbReference type="Gene3D" id="1.10.510.10">
    <property type="entry name" value="Transferase(Phosphotransferase) domain 1"/>
    <property type="match status" value="1"/>
</dbReference>
<sequence length="733" mass="83512">MEVNEFTNSRFLIDINNYKIEKKHEKVGFGVVYSVKDKETGQSYAAKVIDCNYEEKKSQVVIEREISIMMRLQHPTLVKFYGFALKDFHGNNCITILMNLCKKGSLSDMLAKSRDSDGKSIINNTIREILLIGIARGMMILHQRHVIHRDLKTQNILLDQNLHPRIADYAFSKIFEIAGQLNTQSQSNSAWYYIAPEVISGNQYSGKSDVYSFGIIMYEIITNCVPYHDLEDGQINTLRFGQKVVDDDYRPKFTVPIKSSFKKLIERCWAKDPDSRPTFRDIFDKLSSIFECSIYNTDQNSMTTKNGSDDNEDNYCLDDVDVFEVRSYIGSVTEDANSVLIEELTRKVDIIFLNNIQLMKDNKALKKENQALKKENEEIKGRVKHLELLHGETIPPTQQKEDSHQHKKKQQSEQQQSLIQTTVVSTDSLKNQSEALHIKNGNQILEILLNKGFTLQFFNDLPVASQQTIVSDIVQNASNDQTNPYFTELNKLLLYFIEFKQPTKMSTFVEIEPIHGEQYHVLTKVLWNVTEMLYKNEALDSTAFIKHLKDLRDVSVETRYPSKNFKKIYNKLHKIQRSEVTELKIAIFITGVHHTDTTFAGNKHISSVRLDSSVTQITGGSMNGSFSFCTSLREVIIPSTVTLIGDCAFLGCTQLHDIKIPESVTSFGFRAFEGCSSLAHIKIPSSVKSIGWRCFKECQSLSEISIPPSVTSIGEDAFPMDARVVRKNAHADT</sequence>
<organism evidence="4 5">
    <name type="scientific">Tritrichomonas musculus</name>
    <dbReference type="NCBI Taxonomy" id="1915356"/>
    <lineage>
        <taxon>Eukaryota</taxon>
        <taxon>Metamonada</taxon>
        <taxon>Parabasalia</taxon>
        <taxon>Tritrichomonadida</taxon>
        <taxon>Tritrichomonadidae</taxon>
        <taxon>Tritrichomonas</taxon>
    </lineage>
</organism>
<proteinExistence type="predicted"/>
<comment type="caution">
    <text evidence="4">The sequence shown here is derived from an EMBL/GenBank/DDBJ whole genome shotgun (WGS) entry which is preliminary data.</text>
</comment>
<dbReference type="Pfam" id="PF13306">
    <property type="entry name" value="LRR_5"/>
    <property type="match status" value="1"/>
</dbReference>
<dbReference type="Gene3D" id="3.80.10.10">
    <property type="entry name" value="Ribonuclease Inhibitor"/>
    <property type="match status" value="1"/>
</dbReference>
<dbReference type="Proteomes" id="UP001470230">
    <property type="component" value="Unassembled WGS sequence"/>
</dbReference>
<evidence type="ECO:0000256" key="1">
    <source>
        <dbReference type="SAM" id="Coils"/>
    </source>
</evidence>
<feature type="coiled-coil region" evidence="1">
    <location>
        <begin position="355"/>
        <end position="389"/>
    </location>
</feature>
<dbReference type="InterPro" id="IPR008271">
    <property type="entry name" value="Ser/Thr_kinase_AS"/>
</dbReference>